<dbReference type="InterPro" id="IPR051930">
    <property type="entry name" value="FNR_type-1"/>
</dbReference>
<dbReference type="PANTHER" id="PTHR47878:SF1">
    <property type="entry name" value="FLAVODOXIN_FERREDOXIN--NADP REDUCTASE"/>
    <property type="match status" value="1"/>
</dbReference>
<dbReference type="RefSeq" id="WP_289366571.1">
    <property type="nucleotide sequence ID" value="NZ_JAUCBP010000012.1"/>
</dbReference>
<feature type="domain" description="FAD-binding FR-type" evidence="11">
    <location>
        <begin position="2"/>
        <end position="102"/>
    </location>
</feature>
<dbReference type="Proteomes" id="UP001234343">
    <property type="component" value="Unassembled WGS sequence"/>
</dbReference>
<comment type="caution">
    <text evidence="12">The sequence shown here is derived from an EMBL/GenBank/DDBJ whole genome shotgun (WGS) entry which is preliminary data.</text>
</comment>
<keyword evidence="8 12" id="KW-0560">Oxidoreductase</keyword>
<dbReference type="Pfam" id="PF00970">
    <property type="entry name" value="FAD_binding_6"/>
    <property type="match status" value="1"/>
</dbReference>
<evidence type="ECO:0000256" key="1">
    <source>
        <dbReference type="ARBA" id="ARBA00001974"/>
    </source>
</evidence>
<dbReference type="InterPro" id="IPR001709">
    <property type="entry name" value="Flavoprot_Pyr_Nucl_cyt_Rdtase"/>
</dbReference>
<dbReference type="InterPro" id="IPR039261">
    <property type="entry name" value="FNR_nucleotide-bd"/>
</dbReference>
<dbReference type="EMBL" id="JAUCBP010000012">
    <property type="protein sequence ID" value="MDM7861888.1"/>
    <property type="molecule type" value="Genomic_DNA"/>
</dbReference>
<dbReference type="InterPro" id="IPR008333">
    <property type="entry name" value="Cbr1-like_FAD-bd_dom"/>
</dbReference>
<dbReference type="InterPro" id="IPR001433">
    <property type="entry name" value="OxRdtase_FAD/NAD-bd"/>
</dbReference>
<dbReference type="CDD" id="cd06195">
    <property type="entry name" value="FNR1"/>
    <property type="match status" value="1"/>
</dbReference>
<keyword evidence="4" id="KW-0285">Flavoprotein</keyword>
<evidence type="ECO:0000256" key="6">
    <source>
        <dbReference type="ARBA" id="ARBA00022827"/>
    </source>
</evidence>
<keyword evidence="13" id="KW-1185">Reference proteome</keyword>
<comment type="cofactor">
    <cofactor evidence="9">
        <name>[2Fe-2S] cluster</name>
        <dbReference type="ChEBI" id="CHEBI:190135"/>
    </cofactor>
</comment>
<dbReference type="InterPro" id="IPR033892">
    <property type="entry name" value="FNR_bac"/>
</dbReference>
<evidence type="ECO:0000256" key="9">
    <source>
        <dbReference type="ARBA" id="ARBA00034078"/>
    </source>
</evidence>
<sequence>MRNTIPATVTHVHHWNDTLFSFKTTRERSLTFECGQFVMIGLEVDGRPLMRAYSIASANYEDELEFFSIKVPDGALTSRLQNINVGDQILVSTRPTGTLVPGYLIPGKHLYLLATGTGLAPFMSIIRGLHIYEHYEKIILVHGTRTVPELAYQDEVQTQLPHNPYFGELVRAKLRYYPTVTREHYEYVDPNSNATPHVHTGRITDLLTSGELTRRLGLPDINIENDRFMLCGNNDMLQDLMTILDKRGFCKANSRSMGHYVIEQAFIEK</sequence>
<dbReference type="Gene3D" id="2.40.30.10">
    <property type="entry name" value="Translation factors"/>
    <property type="match status" value="1"/>
</dbReference>
<keyword evidence="5" id="KW-0547">Nucleotide-binding</keyword>
<evidence type="ECO:0000313" key="13">
    <source>
        <dbReference type="Proteomes" id="UP001234343"/>
    </source>
</evidence>
<keyword evidence="6" id="KW-0274">FAD</keyword>
<comment type="similarity">
    <text evidence="2">Belongs to the ferredoxin--NADP reductase type 1 family.</text>
</comment>
<evidence type="ECO:0000256" key="3">
    <source>
        <dbReference type="ARBA" id="ARBA00013223"/>
    </source>
</evidence>
<evidence type="ECO:0000259" key="11">
    <source>
        <dbReference type="PROSITE" id="PS51384"/>
    </source>
</evidence>
<dbReference type="PRINTS" id="PR00371">
    <property type="entry name" value="FPNCR"/>
</dbReference>
<protein>
    <recommendedName>
        <fullName evidence="3">ferredoxin--NADP(+) reductase</fullName>
        <ecNumber evidence="3">1.18.1.2</ecNumber>
    </recommendedName>
</protein>
<comment type="cofactor">
    <cofactor evidence="1">
        <name>FAD</name>
        <dbReference type="ChEBI" id="CHEBI:57692"/>
    </cofactor>
</comment>
<reference evidence="12 13" key="1">
    <citation type="submission" date="2023-06" db="EMBL/GenBank/DDBJ databases">
        <title>Alteromonas sp. ASW11-36 isolated from intertidal sand.</title>
        <authorList>
            <person name="Li Y."/>
        </authorList>
    </citation>
    <scope>NUCLEOTIDE SEQUENCE [LARGE SCALE GENOMIC DNA]</scope>
    <source>
        <strain evidence="12 13">ASW11-36</strain>
    </source>
</reference>
<gene>
    <name evidence="12" type="ORF">QTP81_14895</name>
</gene>
<dbReference type="InterPro" id="IPR017938">
    <property type="entry name" value="Riboflavin_synthase-like_b-brl"/>
</dbReference>
<proteinExistence type="inferred from homology"/>
<dbReference type="GO" id="GO:0004324">
    <property type="term" value="F:ferredoxin-NADP+ reductase activity"/>
    <property type="evidence" value="ECO:0007669"/>
    <property type="project" value="UniProtKB-EC"/>
</dbReference>
<evidence type="ECO:0000256" key="7">
    <source>
        <dbReference type="ARBA" id="ARBA00022857"/>
    </source>
</evidence>
<organism evidence="12 13">
    <name type="scientific">Alteromonas arenosi</name>
    <dbReference type="NCBI Taxonomy" id="3055817"/>
    <lineage>
        <taxon>Bacteria</taxon>
        <taxon>Pseudomonadati</taxon>
        <taxon>Pseudomonadota</taxon>
        <taxon>Gammaproteobacteria</taxon>
        <taxon>Alteromonadales</taxon>
        <taxon>Alteromonadaceae</taxon>
        <taxon>Alteromonas/Salinimonas group</taxon>
        <taxon>Alteromonas</taxon>
    </lineage>
</organism>
<dbReference type="PANTHER" id="PTHR47878">
    <property type="entry name" value="OXIDOREDUCTASE FAD/NAD(P)-BINDING DOMAIN PROTEIN"/>
    <property type="match status" value="1"/>
</dbReference>
<dbReference type="PRINTS" id="PR00410">
    <property type="entry name" value="PHEHYDRXLASE"/>
</dbReference>
<name>A0ABT7T0D6_9ALTE</name>
<comment type="catalytic activity">
    <reaction evidence="10">
        <text>2 reduced [2Fe-2S]-[ferredoxin] + NADP(+) + H(+) = 2 oxidized [2Fe-2S]-[ferredoxin] + NADPH</text>
        <dbReference type="Rhea" id="RHEA:20125"/>
        <dbReference type="Rhea" id="RHEA-COMP:10000"/>
        <dbReference type="Rhea" id="RHEA-COMP:10001"/>
        <dbReference type="ChEBI" id="CHEBI:15378"/>
        <dbReference type="ChEBI" id="CHEBI:33737"/>
        <dbReference type="ChEBI" id="CHEBI:33738"/>
        <dbReference type="ChEBI" id="CHEBI:57783"/>
        <dbReference type="ChEBI" id="CHEBI:58349"/>
        <dbReference type="EC" id="1.18.1.2"/>
    </reaction>
</comment>
<evidence type="ECO:0000256" key="2">
    <source>
        <dbReference type="ARBA" id="ARBA00008312"/>
    </source>
</evidence>
<dbReference type="SUPFAM" id="SSF63380">
    <property type="entry name" value="Riboflavin synthase domain-like"/>
    <property type="match status" value="1"/>
</dbReference>
<dbReference type="EC" id="1.18.1.2" evidence="3"/>
<dbReference type="SUPFAM" id="SSF52343">
    <property type="entry name" value="Ferredoxin reductase-like, C-terminal NADP-linked domain"/>
    <property type="match status" value="1"/>
</dbReference>
<evidence type="ECO:0000256" key="10">
    <source>
        <dbReference type="ARBA" id="ARBA00047776"/>
    </source>
</evidence>
<evidence type="ECO:0000256" key="4">
    <source>
        <dbReference type="ARBA" id="ARBA00022630"/>
    </source>
</evidence>
<evidence type="ECO:0000256" key="8">
    <source>
        <dbReference type="ARBA" id="ARBA00023002"/>
    </source>
</evidence>
<dbReference type="Gene3D" id="3.40.50.80">
    <property type="entry name" value="Nucleotide-binding domain of ferredoxin-NADP reductase (FNR) module"/>
    <property type="match status" value="1"/>
</dbReference>
<evidence type="ECO:0000313" key="12">
    <source>
        <dbReference type="EMBL" id="MDM7861888.1"/>
    </source>
</evidence>
<keyword evidence="7" id="KW-0521">NADP</keyword>
<accession>A0ABT7T0D6</accession>
<dbReference type="Pfam" id="PF00175">
    <property type="entry name" value="NAD_binding_1"/>
    <property type="match status" value="1"/>
</dbReference>
<dbReference type="InterPro" id="IPR017927">
    <property type="entry name" value="FAD-bd_FR_type"/>
</dbReference>
<dbReference type="PROSITE" id="PS51384">
    <property type="entry name" value="FAD_FR"/>
    <property type="match status" value="1"/>
</dbReference>
<evidence type="ECO:0000256" key="5">
    <source>
        <dbReference type="ARBA" id="ARBA00022741"/>
    </source>
</evidence>